<comment type="pathway">
    <text evidence="3">Hormone biosynthesis.</text>
</comment>
<dbReference type="PANTHER" id="PTHR21266:SF32">
    <property type="entry name" value="CHOLESTEROL 7-DESATURASE NVD"/>
    <property type="match status" value="1"/>
</dbReference>
<gene>
    <name evidence="21 22" type="primary">LOC106064009</name>
</gene>
<evidence type="ECO:0000256" key="5">
    <source>
        <dbReference type="ARBA" id="ARBA00022714"/>
    </source>
</evidence>
<comment type="pathway">
    <text evidence="12">Steroid hormone biosynthesis; dafachronic acid biosynthesis.</text>
</comment>
<proteinExistence type="inferred from homology"/>
<keyword evidence="9" id="KW-0408">Iron</keyword>
<dbReference type="InterPro" id="IPR017941">
    <property type="entry name" value="Rieske_2Fe-2S"/>
</dbReference>
<protein>
    <recommendedName>
        <fullName evidence="14">cholesterol 7-desaturase</fullName>
        <ecNumber evidence="14">1.14.19.21</ecNumber>
    </recommendedName>
</protein>
<dbReference type="GO" id="GO:0005737">
    <property type="term" value="C:cytoplasm"/>
    <property type="evidence" value="ECO:0007669"/>
    <property type="project" value="TreeGrafter"/>
</dbReference>
<evidence type="ECO:0000256" key="13">
    <source>
        <dbReference type="ARBA" id="ARBA00025729"/>
    </source>
</evidence>
<evidence type="ECO:0000256" key="4">
    <source>
        <dbReference type="ARBA" id="ARBA00022692"/>
    </source>
</evidence>
<keyword evidence="7 17" id="KW-1133">Transmembrane helix</keyword>
<comment type="cofactor">
    <cofactor evidence="1">
        <name>Fe cation</name>
        <dbReference type="ChEBI" id="CHEBI:24875"/>
    </cofactor>
</comment>
<keyword evidence="10" id="KW-0411">Iron-sulfur</keyword>
<comment type="similarity">
    <text evidence="13">Belongs to the cholesterol 7-desaturase family.</text>
</comment>
<evidence type="ECO:0000256" key="17">
    <source>
        <dbReference type="SAM" id="Phobius"/>
    </source>
</evidence>
<feature type="chain" id="PRO_5044703003" description="cholesterol 7-desaturase" evidence="18">
    <location>
        <begin position="27"/>
        <end position="469"/>
    </location>
</feature>
<dbReference type="SUPFAM" id="SSF50022">
    <property type="entry name" value="ISP domain"/>
    <property type="match status" value="1"/>
</dbReference>
<dbReference type="RefSeq" id="XP_055895946.1">
    <property type="nucleotide sequence ID" value="XM_056039971.1"/>
</dbReference>
<keyword evidence="5" id="KW-0001">2Fe-2S</keyword>
<keyword evidence="11 17" id="KW-0472">Membrane</keyword>
<evidence type="ECO:0000256" key="8">
    <source>
        <dbReference type="ARBA" id="ARBA00023002"/>
    </source>
</evidence>
<keyword evidence="8" id="KW-0560">Oxidoreductase</keyword>
<evidence type="ECO:0000256" key="14">
    <source>
        <dbReference type="ARBA" id="ARBA00026095"/>
    </source>
</evidence>
<dbReference type="GO" id="GO:0170056">
    <property type="term" value="F:cholesterol 7-desaturase [NAD(P)H] activity"/>
    <property type="evidence" value="ECO:0007669"/>
    <property type="project" value="UniProtKB-EC"/>
</dbReference>
<evidence type="ECO:0000256" key="9">
    <source>
        <dbReference type="ARBA" id="ARBA00023004"/>
    </source>
</evidence>
<dbReference type="InterPro" id="IPR036922">
    <property type="entry name" value="Rieske_2Fe-2S_sf"/>
</dbReference>
<organism evidence="20 22">
    <name type="scientific">Biomphalaria glabrata</name>
    <name type="common">Bloodfluke planorb</name>
    <name type="synonym">Freshwater snail</name>
    <dbReference type="NCBI Taxonomy" id="6526"/>
    <lineage>
        <taxon>Eukaryota</taxon>
        <taxon>Metazoa</taxon>
        <taxon>Spiralia</taxon>
        <taxon>Lophotrochozoa</taxon>
        <taxon>Mollusca</taxon>
        <taxon>Gastropoda</taxon>
        <taxon>Heterobranchia</taxon>
        <taxon>Euthyneura</taxon>
        <taxon>Panpulmonata</taxon>
        <taxon>Hygrophila</taxon>
        <taxon>Lymnaeoidea</taxon>
        <taxon>Planorbidae</taxon>
        <taxon>Biomphalaria</taxon>
    </lineage>
</organism>
<dbReference type="GO" id="GO:0046872">
    <property type="term" value="F:metal ion binding"/>
    <property type="evidence" value="ECO:0007669"/>
    <property type="project" value="UniProtKB-KW"/>
</dbReference>
<evidence type="ECO:0000256" key="18">
    <source>
        <dbReference type="SAM" id="SignalP"/>
    </source>
</evidence>
<feature type="domain" description="Rieske" evidence="19">
    <location>
        <begin position="133"/>
        <end position="236"/>
    </location>
</feature>
<evidence type="ECO:0000256" key="3">
    <source>
        <dbReference type="ARBA" id="ARBA00004972"/>
    </source>
</evidence>
<dbReference type="EC" id="1.14.19.21" evidence="14"/>
<dbReference type="Proteomes" id="UP001165740">
    <property type="component" value="Chromosome 9"/>
</dbReference>
<dbReference type="GO" id="GO:0051537">
    <property type="term" value="F:2 iron, 2 sulfur cluster binding"/>
    <property type="evidence" value="ECO:0007669"/>
    <property type="project" value="UniProtKB-KW"/>
</dbReference>
<comment type="catalytic activity">
    <reaction evidence="15">
        <text>cholesterol + NADH + O2 + H(+) = 7-dehydrocholesterol + NAD(+) + 2 H2O</text>
        <dbReference type="Rhea" id="RHEA:51644"/>
        <dbReference type="ChEBI" id="CHEBI:15377"/>
        <dbReference type="ChEBI" id="CHEBI:15378"/>
        <dbReference type="ChEBI" id="CHEBI:15379"/>
        <dbReference type="ChEBI" id="CHEBI:16113"/>
        <dbReference type="ChEBI" id="CHEBI:17759"/>
        <dbReference type="ChEBI" id="CHEBI:57540"/>
        <dbReference type="ChEBI" id="CHEBI:57945"/>
        <dbReference type="EC" id="1.14.19.21"/>
    </reaction>
    <physiologicalReaction direction="left-to-right" evidence="15">
        <dbReference type="Rhea" id="RHEA:51645"/>
    </physiologicalReaction>
</comment>
<evidence type="ECO:0000256" key="15">
    <source>
        <dbReference type="ARBA" id="ARBA00047853"/>
    </source>
</evidence>
<evidence type="ECO:0000256" key="11">
    <source>
        <dbReference type="ARBA" id="ARBA00023136"/>
    </source>
</evidence>
<keyword evidence="18" id="KW-0732">Signal</keyword>
<comment type="catalytic activity">
    <reaction evidence="16">
        <text>cholesterol + NADPH + O2 + H(+) = 7-dehydrocholesterol + NADP(+) + 2 H2O</text>
        <dbReference type="Rhea" id="RHEA:45024"/>
        <dbReference type="ChEBI" id="CHEBI:15377"/>
        <dbReference type="ChEBI" id="CHEBI:15378"/>
        <dbReference type="ChEBI" id="CHEBI:15379"/>
        <dbReference type="ChEBI" id="CHEBI:16113"/>
        <dbReference type="ChEBI" id="CHEBI:17759"/>
        <dbReference type="ChEBI" id="CHEBI:57783"/>
        <dbReference type="ChEBI" id="CHEBI:58349"/>
        <dbReference type="EC" id="1.14.19.21"/>
    </reaction>
    <physiologicalReaction direction="left-to-right" evidence="16">
        <dbReference type="Rhea" id="RHEA:45025"/>
    </physiologicalReaction>
</comment>
<feature type="signal peptide" evidence="18">
    <location>
        <begin position="1"/>
        <end position="26"/>
    </location>
</feature>
<evidence type="ECO:0000256" key="1">
    <source>
        <dbReference type="ARBA" id="ARBA00001962"/>
    </source>
</evidence>
<comment type="subcellular location">
    <subcellularLocation>
        <location evidence="2">Membrane</location>
    </subcellularLocation>
</comment>
<evidence type="ECO:0000256" key="10">
    <source>
        <dbReference type="ARBA" id="ARBA00023014"/>
    </source>
</evidence>
<dbReference type="GO" id="GO:0016020">
    <property type="term" value="C:membrane"/>
    <property type="evidence" value="ECO:0007669"/>
    <property type="project" value="UniProtKB-SubCell"/>
</dbReference>
<name>A0A9W3B8T0_BIOGL</name>
<keyword evidence="6" id="KW-0479">Metal-binding</keyword>
<dbReference type="OrthoDB" id="426882at2759"/>
<dbReference type="RefSeq" id="XP_055895947.1">
    <property type="nucleotide sequence ID" value="XM_056039972.1"/>
</dbReference>
<dbReference type="PROSITE" id="PS51296">
    <property type="entry name" value="RIESKE"/>
    <property type="match status" value="1"/>
</dbReference>
<dbReference type="InterPro" id="IPR050584">
    <property type="entry name" value="Cholesterol_7-desaturase"/>
</dbReference>
<evidence type="ECO:0000259" key="19">
    <source>
        <dbReference type="PROSITE" id="PS51296"/>
    </source>
</evidence>
<dbReference type="Pfam" id="PF00355">
    <property type="entry name" value="Rieske"/>
    <property type="match status" value="1"/>
</dbReference>
<keyword evidence="20" id="KW-1185">Reference proteome</keyword>
<accession>A0A9W3B8T0</accession>
<evidence type="ECO:0000256" key="7">
    <source>
        <dbReference type="ARBA" id="ARBA00022989"/>
    </source>
</evidence>
<evidence type="ECO:0000256" key="12">
    <source>
        <dbReference type="ARBA" id="ARBA00025712"/>
    </source>
</evidence>
<dbReference type="GeneID" id="106064009"/>
<dbReference type="Gene3D" id="3.90.380.10">
    <property type="entry name" value="Naphthalene 1,2-dioxygenase Alpha Subunit, Chain A, domain 1"/>
    <property type="match status" value="1"/>
</dbReference>
<dbReference type="SUPFAM" id="SSF55961">
    <property type="entry name" value="Bet v1-like"/>
    <property type="match status" value="1"/>
</dbReference>
<dbReference type="PANTHER" id="PTHR21266">
    <property type="entry name" value="IRON-SULFUR DOMAIN CONTAINING PROTEIN"/>
    <property type="match status" value="1"/>
</dbReference>
<dbReference type="GO" id="GO:0008203">
    <property type="term" value="P:cholesterol metabolic process"/>
    <property type="evidence" value="ECO:0007669"/>
    <property type="project" value="InterPro"/>
</dbReference>
<dbReference type="InterPro" id="IPR045605">
    <property type="entry name" value="KshA-like_C"/>
</dbReference>
<evidence type="ECO:0000256" key="16">
    <source>
        <dbReference type="ARBA" id="ARBA00049548"/>
    </source>
</evidence>
<dbReference type="AlphaFoldDB" id="A0A9W3B8T0"/>
<reference evidence="21 22" key="1">
    <citation type="submission" date="2025-04" db="UniProtKB">
        <authorList>
            <consortium name="RefSeq"/>
        </authorList>
    </citation>
    <scope>IDENTIFICATION</scope>
</reference>
<evidence type="ECO:0000313" key="20">
    <source>
        <dbReference type="Proteomes" id="UP001165740"/>
    </source>
</evidence>
<evidence type="ECO:0000256" key="2">
    <source>
        <dbReference type="ARBA" id="ARBA00004370"/>
    </source>
</evidence>
<evidence type="ECO:0000313" key="21">
    <source>
        <dbReference type="RefSeq" id="XP_055895946.1"/>
    </source>
</evidence>
<keyword evidence="4 17" id="KW-0812">Transmembrane</keyword>
<dbReference type="OMA" id="HTNCREI"/>
<evidence type="ECO:0000313" key="22">
    <source>
        <dbReference type="RefSeq" id="XP_055895947.1"/>
    </source>
</evidence>
<sequence>MNGRHTHISAILLLLILTVSVTLTGASGLLQASLFEVGTLWVRAAQDLSGRLASVLTTMPDVGSVCSYVLMAAVLPVLYFCYVIGFRSLNRVRKLGDVGYIPEGVLSVKETANYVQKRRKIGDIPPVYPNGWFGLVESDKLKKGEAITVSAVGQNLAVFRDESGTAHVLDAYCPHMGANLAAGGRVVGDCLECPFHAWQFRGFDGKCVQIPYTEKIPDFAKIKSWPCTEVTGWVFFWHHAEGLDPTWQVPSVDEIESGKWVCRGRTEHHINAHIEEIPENGADVVHLSQVHGPIMMAGIDLRTMWSKWWSFANHSWTAAWEQCPEPDGHIGQMNLVHKIFVFGYNLSLVNLNVQVKQIGPGIVYLTFDSVFGRGCFTQTVTPQSPLLQKVVHHIYFNKWMIPLVPKFFLLSEALQVERDIMIWNNKQYEARPMFVKSKEDALIAKHRRWYSQFYSENSPRIFKKEGLDF</sequence>
<dbReference type="Pfam" id="PF19298">
    <property type="entry name" value="KshA_C"/>
    <property type="match status" value="1"/>
</dbReference>
<feature type="transmembrane region" description="Helical" evidence="17">
    <location>
        <begin position="62"/>
        <end position="85"/>
    </location>
</feature>
<dbReference type="Gene3D" id="2.102.10.10">
    <property type="entry name" value="Rieske [2Fe-2S] iron-sulphur domain"/>
    <property type="match status" value="1"/>
</dbReference>
<evidence type="ECO:0000256" key="6">
    <source>
        <dbReference type="ARBA" id="ARBA00022723"/>
    </source>
</evidence>